<evidence type="ECO:0000259" key="7">
    <source>
        <dbReference type="PROSITE" id="PS51363"/>
    </source>
</evidence>
<keyword evidence="4" id="KW-0810">Translation regulation</keyword>
<feature type="compositionally biased region" description="Basic and acidic residues" evidence="6">
    <location>
        <begin position="247"/>
        <end position="256"/>
    </location>
</feature>
<comment type="similarity">
    <text evidence="1">Belongs to the eukaryotic initiation factor 4G family.</text>
</comment>
<dbReference type="GO" id="GO:0016281">
    <property type="term" value="C:eukaryotic translation initiation factor 4F complex"/>
    <property type="evidence" value="ECO:0007669"/>
    <property type="project" value="TreeGrafter"/>
</dbReference>
<accession>A0A2K5F4X5</accession>
<feature type="compositionally biased region" description="Pro residues" evidence="6">
    <location>
        <begin position="167"/>
        <end position="183"/>
    </location>
</feature>
<dbReference type="PROSITE" id="PS51366">
    <property type="entry name" value="MI"/>
    <property type="match status" value="1"/>
</dbReference>
<feature type="domain" description="W2" evidence="7">
    <location>
        <begin position="1136"/>
        <end position="1305"/>
    </location>
</feature>
<dbReference type="Pfam" id="PF02854">
    <property type="entry name" value="MIF4G"/>
    <property type="match status" value="1"/>
</dbReference>
<evidence type="ECO:0000256" key="3">
    <source>
        <dbReference type="ARBA" id="ARBA00022553"/>
    </source>
</evidence>
<keyword evidence="5" id="KW-0648">Protein biosynthesis</keyword>
<feature type="region of interest" description="Disordered" evidence="6">
    <location>
        <begin position="287"/>
        <end position="340"/>
    </location>
</feature>
<feature type="compositionally biased region" description="Basic and acidic residues" evidence="6">
    <location>
        <begin position="905"/>
        <end position="923"/>
    </location>
</feature>
<feature type="region of interest" description="Disordered" evidence="6">
    <location>
        <begin position="1"/>
        <end position="36"/>
    </location>
</feature>
<reference evidence="9" key="2">
    <citation type="submission" date="2025-09" db="UniProtKB">
        <authorList>
            <consortium name="Ensembl"/>
        </authorList>
    </citation>
    <scope>IDENTIFICATION</scope>
</reference>
<feature type="region of interest" description="Disordered" evidence="6">
    <location>
        <begin position="737"/>
        <end position="762"/>
    </location>
</feature>
<keyword evidence="10" id="KW-1185">Reference proteome</keyword>
<gene>
    <name evidence="9" type="primary">EIF4G3</name>
</gene>
<dbReference type="Pfam" id="PF02847">
    <property type="entry name" value="MA3"/>
    <property type="match status" value="1"/>
</dbReference>
<feature type="compositionally biased region" description="Basic and acidic residues" evidence="6">
    <location>
        <begin position="580"/>
        <end position="596"/>
    </location>
</feature>
<dbReference type="FunFam" id="1.25.40.180:FF:000001">
    <property type="entry name" value="Eukaryotic translation initiation factor 4 gamma, 3, putative"/>
    <property type="match status" value="1"/>
</dbReference>
<evidence type="ECO:0000313" key="9">
    <source>
        <dbReference type="Ensembl" id="ENSANAP00000040530.1"/>
    </source>
</evidence>
<feature type="compositionally biased region" description="Low complexity" evidence="6">
    <location>
        <begin position="314"/>
        <end position="323"/>
    </location>
</feature>
<dbReference type="SUPFAM" id="SSF48371">
    <property type="entry name" value="ARM repeat"/>
    <property type="match status" value="3"/>
</dbReference>
<feature type="compositionally biased region" description="Polar residues" evidence="6">
    <location>
        <begin position="811"/>
        <end position="822"/>
    </location>
</feature>
<evidence type="ECO:0000256" key="6">
    <source>
        <dbReference type="SAM" id="MobiDB-lite"/>
    </source>
</evidence>
<feature type="compositionally biased region" description="Polar residues" evidence="6">
    <location>
        <begin position="24"/>
        <end position="36"/>
    </location>
</feature>
<dbReference type="InterPro" id="IPR003307">
    <property type="entry name" value="W2_domain"/>
</dbReference>
<feature type="region of interest" description="Disordered" evidence="6">
    <location>
        <begin position="146"/>
        <end position="190"/>
    </location>
</feature>
<dbReference type="CDD" id="cd11559">
    <property type="entry name" value="W2_eIF4G1_like"/>
    <property type="match status" value="1"/>
</dbReference>
<dbReference type="FunFam" id="1.25.40.180:FF:000003">
    <property type="entry name" value="Putative eukaryotic translation initiation factor 4 gamma 1"/>
    <property type="match status" value="1"/>
</dbReference>
<feature type="compositionally biased region" description="Low complexity" evidence="6">
    <location>
        <begin position="10"/>
        <end position="21"/>
    </location>
</feature>
<feature type="domain" description="MI" evidence="8">
    <location>
        <begin position="941"/>
        <end position="1063"/>
    </location>
</feature>
<evidence type="ECO:0000256" key="1">
    <source>
        <dbReference type="ARBA" id="ARBA00005775"/>
    </source>
</evidence>
<dbReference type="Ensembl" id="ENSANAT00000058639.1">
    <property type="protein sequence ID" value="ENSANAP00000040530.1"/>
    <property type="gene ID" value="ENSANAG00000037410.1"/>
</dbReference>
<protein>
    <submittedName>
        <fullName evidence="9">Eukaryotic translation initiation factor 4 gamma 3</fullName>
    </submittedName>
</protein>
<dbReference type="InterPro" id="IPR003891">
    <property type="entry name" value="Initiation_fac_eIF4g_MI"/>
</dbReference>
<keyword evidence="2" id="KW-0396">Initiation factor</keyword>
<dbReference type="GO" id="GO:0003743">
    <property type="term" value="F:translation initiation factor activity"/>
    <property type="evidence" value="ECO:0007669"/>
    <property type="project" value="UniProtKB-KW"/>
</dbReference>
<dbReference type="Gene3D" id="1.25.40.180">
    <property type="match status" value="3"/>
</dbReference>
<feature type="region of interest" description="Disordered" evidence="6">
    <location>
        <begin position="580"/>
        <end position="600"/>
    </location>
</feature>
<keyword evidence="3" id="KW-0597">Phosphoprotein</keyword>
<evidence type="ECO:0000313" key="10">
    <source>
        <dbReference type="Proteomes" id="UP000233020"/>
    </source>
</evidence>
<dbReference type="Proteomes" id="UP000233020">
    <property type="component" value="Unplaced"/>
</dbReference>
<dbReference type="GO" id="GO:0003729">
    <property type="term" value="F:mRNA binding"/>
    <property type="evidence" value="ECO:0007669"/>
    <property type="project" value="TreeGrafter"/>
</dbReference>
<dbReference type="Pfam" id="PF02020">
    <property type="entry name" value="W2"/>
    <property type="match status" value="1"/>
</dbReference>
<dbReference type="GO" id="GO:0006417">
    <property type="term" value="P:regulation of translation"/>
    <property type="evidence" value="ECO:0007669"/>
    <property type="project" value="UniProtKB-KW"/>
</dbReference>
<organism evidence="9 10">
    <name type="scientific">Aotus nancymaae</name>
    <name type="common">Ma's night monkey</name>
    <dbReference type="NCBI Taxonomy" id="37293"/>
    <lineage>
        <taxon>Eukaryota</taxon>
        <taxon>Metazoa</taxon>
        <taxon>Chordata</taxon>
        <taxon>Craniata</taxon>
        <taxon>Vertebrata</taxon>
        <taxon>Euteleostomi</taxon>
        <taxon>Mammalia</taxon>
        <taxon>Eutheria</taxon>
        <taxon>Euarchontoglires</taxon>
        <taxon>Primates</taxon>
        <taxon>Haplorrhini</taxon>
        <taxon>Platyrrhini</taxon>
        <taxon>Aotidae</taxon>
        <taxon>Aotus</taxon>
    </lineage>
</organism>
<feature type="region of interest" description="Disordered" evidence="6">
    <location>
        <begin position="407"/>
        <end position="431"/>
    </location>
</feature>
<evidence type="ECO:0000256" key="2">
    <source>
        <dbReference type="ARBA" id="ARBA00022540"/>
    </source>
</evidence>
<sequence length="1305" mass="146775">MNSQPQTRSPFFQRPQIQPPRATIPNSSPSIRPGAQTPTAVYQANQHIMMVNHLPMPYPVPQGPQYCIPQYRHSGPPYVGPPQQYPVQPPGPGPFYPGPGPGDFPNAYGTPFYPSQPVYQSAPIIVPTQQQPPPAKREKKTIRIRDPNQGGKDITEEIMSGGGSRNPTPPIGRPTPTPTPPQQLPSQVPEHSPVVYGTVESAHLAASTPVTAASDQKQAQIAITVPKTWKKPKDRTQTTEEMLEAELEPKAEEELSVDKVLESEQDKMSQGFHPERDPSDLKKVKTVEENGEEAEPVRNGAESVSEGEGIDANSGSTDSSGDGVTFPFKPESWKPTDTEGKKQYDREFLLDFQFMPACIQKPEGLPPISDVVLDKINQPKLPMRTLDPRILPRGPDFTPAFADFGRQTPGGRGVPLLNVGPRRSQPGQRREPRKIITVSVKEDVHLKKAENAWKPSQKRDSQADDPENIKTQELFRKVRSILNKLTPQMFNQLMKQVSGLTVDTEERLKGVIDLVFEKAIDEPSFSVAYANMCRCLVTLKVPMADKPGNTVNFRKLLLNRCQKEFEKDKADDDVFEKKQKELEAASAPEERTRLHDELEEAKDKARRRSIGNIKFIGELFKLKMLTEAIMHDCVVKLLKNHDEESLECLCRLLTTIGKDLDFEKAKPRMDQYFNQMEKIVKERKTSSRIRFMLQDVIDLRLCNWVSRRADQGPKTIEQIHKEAKIEEQEEQRKVQQLMTKEKRRPGVQRVDEGGWNTVQGAKNSRVLDPSKFLKITKPTIDEKIQLVPKAQLGSWGKGSSGGAKASETDALRSSASSLNRFSALQPPAPSGSTPSTPVEFESRRTLTSRGSMGREKNDKPLPSATPRPNTFMRGGSSKDLLDNQSQEEQRREMLETVKQLTGGVDVERNSTEAERNKTRESAKPEISTVSAPDKPALSEEEMERKSKSIIDEFLHINDFKEAMQCVEELNAQGLLHVFVRVGVESTLERSQITRDHMGQLLYQLVQSEKLSKQDFFKGFSETLELADDMAIDIPHIWLYLAELVTPMLKEGGISMRELTIEFSKPLLPVGRAGVLLSEILHLLCKQMSHKKVGALWREADLSWKDFLPEGEDVHNFLLEQNLDFIESDSPCSSEALSKKELSAEELNKLLEKLIIEDKANDEQIFDWVEANLDESQMSSPTFLRALMTAVCKAAIIADCSTFRVDTAVIKQRVPILLKYLDSDTEKELQALYALQASVVKLDQPANLLRMFFDCLYDEEVISEDAFYKWESSKDPAEQNGKGVALKSVTAFFTWLREAEEESEDN</sequence>
<evidence type="ECO:0000256" key="5">
    <source>
        <dbReference type="ARBA" id="ARBA00022917"/>
    </source>
</evidence>
<feature type="compositionally biased region" description="Basic and acidic residues" evidence="6">
    <location>
        <begin position="331"/>
        <end position="340"/>
    </location>
</feature>
<dbReference type="PANTHER" id="PTHR23253">
    <property type="entry name" value="EUKARYOTIC TRANSLATION INITIATION FACTOR 4 GAMMA"/>
    <property type="match status" value="1"/>
</dbReference>
<evidence type="ECO:0000256" key="4">
    <source>
        <dbReference type="ARBA" id="ARBA00022845"/>
    </source>
</evidence>
<evidence type="ECO:0000259" key="8">
    <source>
        <dbReference type="PROSITE" id="PS51366"/>
    </source>
</evidence>
<dbReference type="SMART" id="SM00543">
    <property type="entry name" value="MIF4G"/>
    <property type="match status" value="1"/>
</dbReference>
<dbReference type="GeneTree" id="ENSGT00940000156454"/>
<proteinExistence type="inferred from homology"/>
<dbReference type="PROSITE" id="PS51363">
    <property type="entry name" value="W2"/>
    <property type="match status" value="1"/>
</dbReference>
<dbReference type="SMART" id="SM00544">
    <property type="entry name" value="MA3"/>
    <property type="match status" value="1"/>
</dbReference>
<reference evidence="9" key="1">
    <citation type="submission" date="2025-08" db="UniProtKB">
        <authorList>
            <consortium name="Ensembl"/>
        </authorList>
    </citation>
    <scope>IDENTIFICATION</scope>
</reference>
<dbReference type="InterPro" id="IPR016024">
    <property type="entry name" value="ARM-type_fold"/>
</dbReference>
<feature type="region of interest" description="Disordered" evidence="6">
    <location>
        <begin position="230"/>
        <end position="256"/>
    </location>
</feature>
<dbReference type="PANTHER" id="PTHR23253:SF23">
    <property type="entry name" value="EUKARYOTIC TRANSLATION INITIATION FACTOR 4 GAMMA 3"/>
    <property type="match status" value="1"/>
</dbReference>
<feature type="region of interest" description="Disordered" evidence="6">
    <location>
        <begin position="449"/>
        <end position="468"/>
    </location>
</feature>
<dbReference type="InterPro" id="IPR003890">
    <property type="entry name" value="MIF4G-like_typ-3"/>
</dbReference>
<name>A0A2K5F4X5_AOTNA</name>
<feature type="region of interest" description="Disordered" evidence="6">
    <location>
        <begin position="792"/>
        <end position="940"/>
    </location>
</feature>
<dbReference type="SMART" id="SM00515">
    <property type="entry name" value="eIF5C"/>
    <property type="match status" value="1"/>
</dbReference>